<dbReference type="InterPro" id="IPR023214">
    <property type="entry name" value="HAD_sf"/>
</dbReference>
<dbReference type="SUPFAM" id="SSF52540">
    <property type="entry name" value="P-loop containing nucleoside triphosphate hydrolases"/>
    <property type="match status" value="1"/>
</dbReference>
<proteinExistence type="predicted"/>
<dbReference type="Gene3D" id="3.40.50.300">
    <property type="entry name" value="P-loop containing nucleotide triphosphate hydrolases"/>
    <property type="match status" value="1"/>
</dbReference>
<organism evidence="1">
    <name type="scientific">Hokovirus HKV1</name>
    <dbReference type="NCBI Taxonomy" id="1977638"/>
    <lineage>
        <taxon>Viruses</taxon>
        <taxon>Varidnaviria</taxon>
        <taxon>Bamfordvirae</taxon>
        <taxon>Nucleocytoviricota</taxon>
        <taxon>Megaviricetes</taxon>
        <taxon>Imitervirales</taxon>
        <taxon>Mimiviridae</taxon>
        <taxon>Klosneuvirinae</taxon>
        <taxon>Hokovirus</taxon>
    </lineage>
</organism>
<dbReference type="PANTHER" id="PTHR12083:SF9">
    <property type="entry name" value="BIFUNCTIONAL POLYNUCLEOTIDE PHOSPHATASE_KINASE"/>
    <property type="match status" value="1"/>
</dbReference>
<reference evidence="1" key="1">
    <citation type="journal article" date="2017" name="Science">
        <title>Giant viruses with an expanded complement of translation system components.</title>
        <authorList>
            <person name="Schulz F."/>
            <person name="Yutin N."/>
            <person name="Ivanova N.N."/>
            <person name="Ortega D.R."/>
            <person name="Lee T.K."/>
            <person name="Vierheilig J."/>
            <person name="Daims H."/>
            <person name="Horn M."/>
            <person name="Wagner M."/>
            <person name="Jensen G.J."/>
            <person name="Kyrpides N.C."/>
            <person name="Koonin E.V."/>
            <person name="Woyke T."/>
        </authorList>
    </citation>
    <scope>NUCLEOTIDE SEQUENCE</scope>
    <source>
        <strain evidence="1">HKV1</strain>
    </source>
</reference>
<dbReference type="GO" id="GO:0003690">
    <property type="term" value="F:double-stranded DNA binding"/>
    <property type="evidence" value="ECO:0007669"/>
    <property type="project" value="TreeGrafter"/>
</dbReference>
<dbReference type="InterPro" id="IPR013954">
    <property type="entry name" value="PNK3P"/>
</dbReference>
<dbReference type="NCBIfam" id="TIGR01662">
    <property type="entry name" value="HAD-SF-IIIA"/>
    <property type="match status" value="1"/>
</dbReference>
<dbReference type="PANTHER" id="PTHR12083">
    <property type="entry name" value="BIFUNCTIONAL POLYNUCLEOTIDE PHOSPHATASE/KINASE"/>
    <property type="match status" value="1"/>
</dbReference>
<dbReference type="GO" id="GO:0046404">
    <property type="term" value="F:ATP-dependent polydeoxyribonucleotide 5'-hydroxyl-kinase activity"/>
    <property type="evidence" value="ECO:0007669"/>
    <property type="project" value="TreeGrafter"/>
</dbReference>
<dbReference type="InterPro" id="IPR036412">
    <property type="entry name" value="HAD-like_sf"/>
</dbReference>
<dbReference type="InterPro" id="IPR027417">
    <property type="entry name" value="P-loop_NTPase"/>
</dbReference>
<keyword evidence="1" id="KW-0808">Transferase</keyword>
<dbReference type="Gene3D" id="3.40.50.1000">
    <property type="entry name" value="HAD superfamily/HAD-like"/>
    <property type="match status" value="1"/>
</dbReference>
<dbReference type="SUPFAM" id="SSF56784">
    <property type="entry name" value="HAD-like"/>
    <property type="match status" value="1"/>
</dbReference>
<evidence type="ECO:0000313" key="1">
    <source>
        <dbReference type="EMBL" id="ARF10647.1"/>
    </source>
</evidence>
<dbReference type="GO" id="GO:0046403">
    <property type="term" value="F:polynucleotide 3'-phosphatase activity"/>
    <property type="evidence" value="ECO:0007669"/>
    <property type="project" value="TreeGrafter"/>
</dbReference>
<name>A0A1V0SG06_9VIRU</name>
<dbReference type="GO" id="GO:0006281">
    <property type="term" value="P:DNA repair"/>
    <property type="evidence" value="ECO:0007669"/>
    <property type="project" value="TreeGrafter"/>
</dbReference>
<keyword evidence="1" id="KW-0418">Kinase</keyword>
<sequence>MSIIWDDQTFFSIGNYDNFIIQESEPFIFFDLDNTLIEFKTKKLKILPNVINKINSLTMNNIAIVTNQKGLNKNKDRLDAWKIKVNELCKILSKKMLIFVCFDSKYRKPLPYILDNIKYNKDGSIFCGDAGGAIGDFSDTDFKFAKNLNIKFIHNKEFFNNQNVSCNINYPIVNNSSVEKIFNDLLNKIPTNELNIIVNVGMSGSGKSSIAELFVGHGYKRINSDTQKLTTNACIKLCANYANNNEKIIIDNTNPEKKTRLEYINIAKKYKIPIYCIYYNIDKGICMHNNIYRHLTKNVPIVPKIAYNIFSKKLEIPDINEGFKDIVELNESYANDDPIYKQYLF</sequence>
<dbReference type="Pfam" id="PF13671">
    <property type="entry name" value="AAA_33"/>
    <property type="match status" value="1"/>
</dbReference>
<protein>
    <submittedName>
        <fullName evidence="1">Polynucleotide phosphatase/kinase</fullName>
    </submittedName>
</protein>
<accession>A0A1V0SG06</accession>
<dbReference type="InterPro" id="IPR006549">
    <property type="entry name" value="HAD-SF_hydro_IIIA"/>
</dbReference>
<gene>
    <name evidence="1" type="ORF">Hokovirus_2_174</name>
</gene>
<dbReference type="EMBL" id="KY684104">
    <property type="protein sequence ID" value="ARF10647.1"/>
    <property type="molecule type" value="Genomic_DNA"/>
</dbReference>
<dbReference type="Pfam" id="PF08645">
    <property type="entry name" value="PNK3P"/>
    <property type="match status" value="1"/>
</dbReference>